<protein>
    <submittedName>
        <fullName evidence="1">Uncharacterized protein</fullName>
    </submittedName>
</protein>
<sequence length="64" mass="7334">RDKTDMDSKGKQDREEAVHFPGMCEDFRKKRDHNSLSFEPCYAKRIRAHLSDNSNFVESASSGA</sequence>
<evidence type="ECO:0000313" key="1">
    <source>
        <dbReference type="EMBL" id="KAH1082518.1"/>
    </source>
</evidence>
<proteinExistence type="predicted"/>
<dbReference type="AlphaFoldDB" id="A0A9D3VGH3"/>
<comment type="caution">
    <text evidence="1">The sequence shown here is derived from an EMBL/GenBank/DDBJ whole genome shotgun (WGS) entry which is preliminary data.</text>
</comment>
<feature type="non-terminal residue" evidence="1">
    <location>
        <position position="64"/>
    </location>
</feature>
<dbReference type="Proteomes" id="UP000828251">
    <property type="component" value="Unassembled WGS sequence"/>
</dbReference>
<dbReference type="EMBL" id="JAIQCV010000007">
    <property type="protein sequence ID" value="KAH1082518.1"/>
    <property type="molecule type" value="Genomic_DNA"/>
</dbReference>
<keyword evidence="2" id="KW-1185">Reference proteome</keyword>
<evidence type="ECO:0000313" key="2">
    <source>
        <dbReference type="Proteomes" id="UP000828251"/>
    </source>
</evidence>
<name>A0A9D3VGH3_9ROSI</name>
<accession>A0A9D3VGH3</accession>
<feature type="non-terminal residue" evidence="1">
    <location>
        <position position="1"/>
    </location>
</feature>
<reference evidence="1 2" key="1">
    <citation type="journal article" date="2021" name="Plant Biotechnol. J.">
        <title>Multi-omics assisted identification of the key and species-specific regulatory components of drought-tolerant mechanisms in Gossypium stocksii.</title>
        <authorList>
            <person name="Yu D."/>
            <person name="Ke L."/>
            <person name="Zhang D."/>
            <person name="Wu Y."/>
            <person name="Sun Y."/>
            <person name="Mei J."/>
            <person name="Sun J."/>
            <person name="Sun Y."/>
        </authorList>
    </citation>
    <scope>NUCLEOTIDE SEQUENCE [LARGE SCALE GENOMIC DNA]</scope>
    <source>
        <strain evidence="2">cv. E1</strain>
        <tissue evidence="1">Leaf</tissue>
    </source>
</reference>
<organism evidence="1 2">
    <name type="scientific">Gossypium stocksii</name>
    <dbReference type="NCBI Taxonomy" id="47602"/>
    <lineage>
        <taxon>Eukaryota</taxon>
        <taxon>Viridiplantae</taxon>
        <taxon>Streptophyta</taxon>
        <taxon>Embryophyta</taxon>
        <taxon>Tracheophyta</taxon>
        <taxon>Spermatophyta</taxon>
        <taxon>Magnoliopsida</taxon>
        <taxon>eudicotyledons</taxon>
        <taxon>Gunneridae</taxon>
        <taxon>Pentapetalae</taxon>
        <taxon>rosids</taxon>
        <taxon>malvids</taxon>
        <taxon>Malvales</taxon>
        <taxon>Malvaceae</taxon>
        <taxon>Malvoideae</taxon>
        <taxon>Gossypium</taxon>
    </lineage>
</organism>
<gene>
    <name evidence="1" type="ORF">J1N35_022279</name>
</gene>